<dbReference type="STRING" id="50340.PF66_00715"/>
<comment type="caution">
    <text evidence="1">The sequence shown here is derived from an EMBL/GenBank/DDBJ whole genome shotgun (WGS) entry which is preliminary data.</text>
</comment>
<name>A0A0M9GK72_9PSED</name>
<organism evidence="1 2">
    <name type="scientific">Pseudomonas asplenii</name>
    <dbReference type="NCBI Taxonomy" id="53407"/>
    <lineage>
        <taxon>Bacteria</taxon>
        <taxon>Pseudomonadati</taxon>
        <taxon>Pseudomonadota</taxon>
        <taxon>Gammaproteobacteria</taxon>
        <taxon>Pseudomonadales</taxon>
        <taxon>Pseudomonadaceae</taxon>
        <taxon>Pseudomonas</taxon>
    </lineage>
</organism>
<protein>
    <submittedName>
        <fullName evidence="1">Uncharacterized protein</fullName>
    </submittedName>
</protein>
<sequence>MARQNLEGSFGRLLEDVTREELSHASTEALAELAKQLWYGQGDLMPLLEEEVSRRLRQVDQKQRALYLVDRLRRFPCVPRDKATVLKAFVSSWSSLKPAARSTRASQLLAAHRLDKLAFEWGLEEDVSTQMKEVLQYQTRHYAATQGVRTGYSDGASAPAESREIAAVGLVR</sequence>
<evidence type="ECO:0000313" key="2">
    <source>
        <dbReference type="Proteomes" id="UP000037931"/>
    </source>
</evidence>
<reference evidence="1 2" key="1">
    <citation type="journal article" date="2015" name="PLoS ONE">
        <title>Rice-Infecting Pseudomonas Genomes Are Highly Accessorized and Harbor Multiple Putative Virulence Mechanisms to Cause Sheath Brown Rot.</title>
        <authorList>
            <person name="Quibod I.L."/>
            <person name="Grande G."/>
            <person name="Oreiro E.G."/>
            <person name="Borja F.N."/>
            <person name="Dossa G.S."/>
            <person name="Mauleon R."/>
            <person name="Cruz C.V."/>
            <person name="Oliva R."/>
        </authorList>
    </citation>
    <scope>NUCLEOTIDE SEQUENCE [LARGE SCALE GENOMIC DNA]</scope>
    <source>
        <strain evidence="1 2">IRRI 6609</strain>
    </source>
</reference>
<evidence type="ECO:0000313" key="1">
    <source>
        <dbReference type="EMBL" id="KPA92973.1"/>
    </source>
</evidence>
<gene>
    <name evidence="1" type="ORF">PF66_00715</name>
</gene>
<accession>A0A0M9GK72</accession>
<proteinExistence type="predicted"/>
<dbReference type="Proteomes" id="UP000037931">
    <property type="component" value="Unassembled WGS sequence"/>
</dbReference>
<dbReference type="RefSeq" id="WP_054061897.1">
    <property type="nucleotide sequence ID" value="NZ_JSYZ01000002.1"/>
</dbReference>
<keyword evidence="2" id="KW-1185">Reference proteome</keyword>
<dbReference type="AlphaFoldDB" id="A0A0M9GK72"/>
<dbReference type="OrthoDB" id="7000092at2"/>
<dbReference type="EMBL" id="JSYZ01000002">
    <property type="protein sequence ID" value="KPA92973.1"/>
    <property type="molecule type" value="Genomic_DNA"/>
</dbReference>
<dbReference type="PATRIC" id="fig|50340.43.peg.2721"/>